<dbReference type="SUPFAM" id="SSF57756">
    <property type="entry name" value="Retrovirus zinc finger-like domains"/>
    <property type="match status" value="1"/>
</dbReference>
<dbReference type="AlphaFoldDB" id="A0A9D4Y3R7"/>
<feature type="region of interest" description="Disordered" evidence="1">
    <location>
        <begin position="339"/>
        <end position="386"/>
    </location>
</feature>
<dbReference type="InterPro" id="IPR036875">
    <property type="entry name" value="Znf_CCHC_sf"/>
</dbReference>
<keyword evidence="3" id="KW-1185">Reference proteome</keyword>
<protein>
    <submittedName>
        <fullName evidence="2">Uncharacterized protein</fullName>
    </submittedName>
</protein>
<proteinExistence type="predicted"/>
<reference evidence="2 3" key="1">
    <citation type="journal article" date="2022" name="Nat. Genet.">
        <title>Improved pea reference genome and pan-genome highlight genomic features and evolutionary characteristics.</title>
        <authorList>
            <person name="Yang T."/>
            <person name="Liu R."/>
            <person name="Luo Y."/>
            <person name="Hu S."/>
            <person name="Wang D."/>
            <person name="Wang C."/>
            <person name="Pandey M.K."/>
            <person name="Ge S."/>
            <person name="Xu Q."/>
            <person name="Li N."/>
            <person name="Li G."/>
            <person name="Huang Y."/>
            <person name="Saxena R.K."/>
            <person name="Ji Y."/>
            <person name="Li M."/>
            <person name="Yan X."/>
            <person name="He Y."/>
            <person name="Liu Y."/>
            <person name="Wang X."/>
            <person name="Xiang C."/>
            <person name="Varshney R.K."/>
            <person name="Ding H."/>
            <person name="Gao S."/>
            <person name="Zong X."/>
        </authorList>
    </citation>
    <scope>NUCLEOTIDE SEQUENCE [LARGE SCALE GENOMIC DNA]</scope>
    <source>
        <strain evidence="2 3">cv. Zhongwan 6</strain>
    </source>
</reference>
<gene>
    <name evidence="2" type="ORF">KIW84_036113</name>
</gene>
<evidence type="ECO:0000256" key="1">
    <source>
        <dbReference type="SAM" id="MobiDB-lite"/>
    </source>
</evidence>
<dbReference type="Proteomes" id="UP001058974">
    <property type="component" value="Chromosome 3"/>
</dbReference>
<sequence>MMLEMTESAQLASTYKDKEKKRKTMDAKNKVANDPLHKKKNKGENNCFFCKMIGHAKKECAKYHAWHEKKGMFLTLVCFEVTSTSVPRNTWWFDVDVTTNISVSMQGCLSYRNPNDVERCIYVRDGKFVLRVSPPVVFQPSLPEWNNNEGSFFTVEWLEFANMAMLLLQHATVPTNPAIFLPSPNNSNMYPIPQMNSNSMEFSTQVPPFSTQVPPFSTQVGTEKEERVVVKKRSREQFTREEDILLIQSWLNVSKDPIMGVDQKAESFLLRIAASYNQYRGQLREKLGGQLKCRWHRINGMDQGTTFNLEYAWRLKDEAKWRIVEELIGSSAKITKTYASGASSENPNTTSSYEFNSSSPMERPMGQKAAKRKGKASKIPNATQDAKNKRAIIMDRLAQAKEDELELRVVQMMMKDTSTMNDNQRDIHEKYYNYDQEFWELVEEEFMDDSDEEQQLQNERRSGSSSRPKRRTTVDRGREEGHNRLFNDYFSENPVYTDVQFRRRFRMHRHVFLRIVDALGNHDEYFQMRVDATGKMGLSQLQKCTSVIRMLAYGSHADLVDEYVRIGESTSIECLERFVKGHCVLACRVVVITKLLVMLIDDLFELVNMYVVS</sequence>
<evidence type="ECO:0000313" key="2">
    <source>
        <dbReference type="EMBL" id="KAI5432242.1"/>
    </source>
</evidence>
<dbReference type="PANTHER" id="PTHR47150:SF7">
    <property type="entry name" value="NUCLEASE"/>
    <property type="match status" value="1"/>
</dbReference>
<dbReference type="GO" id="GO:0003676">
    <property type="term" value="F:nucleic acid binding"/>
    <property type="evidence" value="ECO:0007669"/>
    <property type="project" value="InterPro"/>
</dbReference>
<feature type="compositionally biased region" description="Polar residues" evidence="1">
    <location>
        <begin position="339"/>
        <end position="360"/>
    </location>
</feature>
<dbReference type="Gramene" id="Psat03G0611300-T1">
    <property type="protein sequence ID" value="KAI5432242.1"/>
    <property type="gene ID" value="KIW84_036113"/>
</dbReference>
<name>A0A9D4Y3R7_PEA</name>
<feature type="region of interest" description="Disordered" evidence="1">
    <location>
        <begin position="449"/>
        <end position="478"/>
    </location>
</feature>
<comment type="caution">
    <text evidence="2">The sequence shown here is derived from an EMBL/GenBank/DDBJ whole genome shotgun (WGS) entry which is preliminary data.</text>
</comment>
<accession>A0A9D4Y3R7</accession>
<dbReference type="EMBL" id="JAMSHJ010000003">
    <property type="protein sequence ID" value="KAI5432242.1"/>
    <property type="molecule type" value="Genomic_DNA"/>
</dbReference>
<dbReference type="PANTHER" id="PTHR47150">
    <property type="entry name" value="OS12G0169200 PROTEIN"/>
    <property type="match status" value="1"/>
</dbReference>
<evidence type="ECO:0000313" key="3">
    <source>
        <dbReference type="Proteomes" id="UP001058974"/>
    </source>
</evidence>
<dbReference type="GO" id="GO:0008270">
    <property type="term" value="F:zinc ion binding"/>
    <property type="evidence" value="ECO:0007669"/>
    <property type="project" value="InterPro"/>
</dbReference>
<organism evidence="2 3">
    <name type="scientific">Pisum sativum</name>
    <name type="common">Garden pea</name>
    <name type="synonym">Lathyrus oleraceus</name>
    <dbReference type="NCBI Taxonomy" id="3888"/>
    <lineage>
        <taxon>Eukaryota</taxon>
        <taxon>Viridiplantae</taxon>
        <taxon>Streptophyta</taxon>
        <taxon>Embryophyta</taxon>
        <taxon>Tracheophyta</taxon>
        <taxon>Spermatophyta</taxon>
        <taxon>Magnoliopsida</taxon>
        <taxon>eudicotyledons</taxon>
        <taxon>Gunneridae</taxon>
        <taxon>Pentapetalae</taxon>
        <taxon>rosids</taxon>
        <taxon>fabids</taxon>
        <taxon>Fabales</taxon>
        <taxon>Fabaceae</taxon>
        <taxon>Papilionoideae</taxon>
        <taxon>50 kb inversion clade</taxon>
        <taxon>NPAAA clade</taxon>
        <taxon>Hologalegina</taxon>
        <taxon>IRL clade</taxon>
        <taxon>Fabeae</taxon>
        <taxon>Lathyrus</taxon>
    </lineage>
</organism>
<feature type="region of interest" description="Disordered" evidence="1">
    <location>
        <begin position="1"/>
        <end position="28"/>
    </location>
</feature>